<gene>
    <name evidence="2" type="ORF">DPMN_022393</name>
</gene>
<proteinExistence type="predicted"/>
<dbReference type="Proteomes" id="UP000828390">
    <property type="component" value="Unassembled WGS sequence"/>
</dbReference>
<dbReference type="AlphaFoldDB" id="A0A9D4NQ74"/>
<reference evidence="2" key="1">
    <citation type="journal article" date="2019" name="bioRxiv">
        <title>The Genome of the Zebra Mussel, Dreissena polymorpha: A Resource for Invasive Species Research.</title>
        <authorList>
            <person name="McCartney M.A."/>
            <person name="Auch B."/>
            <person name="Kono T."/>
            <person name="Mallez S."/>
            <person name="Zhang Y."/>
            <person name="Obille A."/>
            <person name="Becker A."/>
            <person name="Abrahante J.E."/>
            <person name="Garbe J."/>
            <person name="Badalamenti J.P."/>
            <person name="Herman A."/>
            <person name="Mangelson H."/>
            <person name="Liachko I."/>
            <person name="Sullivan S."/>
            <person name="Sone E.D."/>
            <person name="Koren S."/>
            <person name="Silverstein K.A.T."/>
            <person name="Beckman K.B."/>
            <person name="Gohl D.M."/>
        </authorList>
    </citation>
    <scope>NUCLEOTIDE SEQUENCE</scope>
    <source>
        <strain evidence="2">Duluth1</strain>
        <tissue evidence="2">Whole animal</tissue>
    </source>
</reference>
<sequence length="251" mass="26958">MPRNKRKPATASSCSCCEVSPSPAKQAKPSPMPRTLVSPALQLAHQDIQSTETAVPASSAVNPGVRPSSSGINSLHRHTVSTGNVVSYVHESSSDESDDATTVSERSSLLVRSKVSTVNIPSTQSPRPLLVDDSDFDTEPESMNPDITHTNLITVNGTPYVEPISTSILDQIKAPLKKSIWANKVVDMSLLLSSPFASDSDSFSLQVSKDSTISIQLSVKTKKNFQLKCGHRLSFGTQRCTLINPLCKPLS</sequence>
<feature type="compositionally biased region" description="Low complexity" evidence="1">
    <location>
        <begin position="20"/>
        <end position="29"/>
    </location>
</feature>
<reference evidence="2" key="2">
    <citation type="submission" date="2020-11" db="EMBL/GenBank/DDBJ databases">
        <authorList>
            <person name="McCartney M.A."/>
            <person name="Auch B."/>
            <person name="Kono T."/>
            <person name="Mallez S."/>
            <person name="Becker A."/>
            <person name="Gohl D.M."/>
            <person name="Silverstein K.A.T."/>
            <person name="Koren S."/>
            <person name="Bechman K.B."/>
            <person name="Herman A."/>
            <person name="Abrahante J.E."/>
            <person name="Garbe J."/>
        </authorList>
    </citation>
    <scope>NUCLEOTIDE SEQUENCE</scope>
    <source>
        <strain evidence="2">Duluth1</strain>
        <tissue evidence="2">Whole animal</tissue>
    </source>
</reference>
<evidence type="ECO:0000313" key="2">
    <source>
        <dbReference type="EMBL" id="KAH3898174.1"/>
    </source>
</evidence>
<feature type="region of interest" description="Disordered" evidence="1">
    <location>
        <begin position="1"/>
        <end position="34"/>
    </location>
</feature>
<evidence type="ECO:0000313" key="3">
    <source>
        <dbReference type="Proteomes" id="UP000828390"/>
    </source>
</evidence>
<dbReference type="EMBL" id="JAIWYP010000001">
    <property type="protein sequence ID" value="KAH3898174.1"/>
    <property type="molecule type" value="Genomic_DNA"/>
</dbReference>
<organism evidence="2 3">
    <name type="scientific">Dreissena polymorpha</name>
    <name type="common">Zebra mussel</name>
    <name type="synonym">Mytilus polymorpha</name>
    <dbReference type="NCBI Taxonomy" id="45954"/>
    <lineage>
        <taxon>Eukaryota</taxon>
        <taxon>Metazoa</taxon>
        <taxon>Spiralia</taxon>
        <taxon>Lophotrochozoa</taxon>
        <taxon>Mollusca</taxon>
        <taxon>Bivalvia</taxon>
        <taxon>Autobranchia</taxon>
        <taxon>Heteroconchia</taxon>
        <taxon>Euheterodonta</taxon>
        <taxon>Imparidentia</taxon>
        <taxon>Neoheterodontei</taxon>
        <taxon>Myida</taxon>
        <taxon>Dreissenoidea</taxon>
        <taxon>Dreissenidae</taxon>
        <taxon>Dreissena</taxon>
    </lineage>
</organism>
<protein>
    <submittedName>
        <fullName evidence="2">Uncharacterized protein</fullName>
    </submittedName>
</protein>
<feature type="region of interest" description="Disordered" evidence="1">
    <location>
        <begin position="49"/>
        <end position="76"/>
    </location>
</feature>
<keyword evidence="3" id="KW-1185">Reference proteome</keyword>
<name>A0A9D4NQ74_DREPO</name>
<comment type="caution">
    <text evidence="2">The sequence shown here is derived from an EMBL/GenBank/DDBJ whole genome shotgun (WGS) entry which is preliminary data.</text>
</comment>
<accession>A0A9D4NQ74</accession>
<evidence type="ECO:0000256" key="1">
    <source>
        <dbReference type="SAM" id="MobiDB-lite"/>
    </source>
</evidence>